<proteinExistence type="predicted"/>
<comment type="caution">
    <text evidence="1">The sequence shown here is derived from an EMBL/GenBank/DDBJ whole genome shotgun (WGS) entry which is preliminary data.</text>
</comment>
<accession>A0ABX9BV11</accession>
<reference evidence="1 2" key="1">
    <citation type="submission" date="2014-12" db="EMBL/GenBank/DDBJ databases">
        <title>Complete genome sequence of Herbaspirillum rubrisubalbicans Os38.</title>
        <authorList>
            <person name="Chen M."/>
            <person name="An Q."/>
        </authorList>
    </citation>
    <scope>NUCLEOTIDE SEQUENCE [LARGE SCALE GENOMIC DNA]</scope>
    <source>
        <strain evidence="1 2">Os38</strain>
    </source>
</reference>
<keyword evidence="2" id="KW-1185">Reference proteome</keyword>
<evidence type="ECO:0000313" key="2">
    <source>
        <dbReference type="Proteomes" id="UP000248631"/>
    </source>
</evidence>
<dbReference type="EMBL" id="JUGD01000035">
    <property type="protein sequence ID" value="RAM61618.1"/>
    <property type="molecule type" value="Genomic_DNA"/>
</dbReference>
<protein>
    <submittedName>
        <fullName evidence="1">Uncharacterized protein</fullName>
    </submittedName>
</protein>
<dbReference type="Proteomes" id="UP000248631">
    <property type="component" value="Unassembled WGS sequence"/>
</dbReference>
<gene>
    <name evidence="1" type="ORF">RB24_24225</name>
</gene>
<name>A0ABX9BV11_9BURK</name>
<organism evidence="1 2">
    <name type="scientific">Herbaspirillum rubrisubalbicans</name>
    <dbReference type="NCBI Taxonomy" id="80842"/>
    <lineage>
        <taxon>Bacteria</taxon>
        <taxon>Pseudomonadati</taxon>
        <taxon>Pseudomonadota</taxon>
        <taxon>Betaproteobacteria</taxon>
        <taxon>Burkholderiales</taxon>
        <taxon>Oxalobacteraceae</taxon>
        <taxon>Herbaspirillum</taxon>
    </lineage>
</organism>
<sequence>MAFALTAKTASATEWIHIFRDDTAKISESDPGPFDEYLDLDSLKEVEGWSLYTTKRILDDSPNQYYGKVELATVGLSCTQFKMGSLYTATFADTEQRTLIYENTNSIAQMERMAFNFFRGKLPIANTPALLYYHFACKGLDLRKGDVQGAAELDNKK</sequence>
<evidence type="ECO:0000313" key="1">
    <source>
        <dbReference type="EMBL" id="RAM61618.1"/>
    </source>
</evidence>